<sequence length="433" mass="45679">MTDTVFIEGGRVIDPASGVDGVRTVVVRDGKVAEVAERLERPRDVRAVDARGRWVTPGFLDLHVHLREPGQEYKETVATGARAAAAGGFTAVCAMPNTVPPNDNTSVTELILARARAAGLARVYPVGCISKGMKGEELAEYGELQAAGCVALSDDGRPVASSALMRRALEYARAFDLPLTVHEEDLALVGKGVMHEGPAATRLGLKGIPAASEEVMVARDLALLELTGGRLHIAHLSTAGSVRAVREAKRRGLSVTAEVTPHHLALTDEDVARSRYATAFKMAPPLRSAADRAAVREALADGTIDCIATDHAPHSPVEKDLEFDAAANGVVGLETAFPVGLALVREGVLSERRLVEALTAGPARAFRLPGGSLARGAPADLAVLDPAREWRCEPALFHSKSKNSPWMGATLVGRCTLTLVGGRIVHELAEGGR</sequence>
<dbReference type="InterPro" id="IPR050138">
    <property type="entry name" value="DHOase/Allantoinase_Hydrolase"/>
</dbReference>
<dbReference type="Gene3D" id="2.30.40.10">
    <property type="entry name" value="Urease, subunit C, domain 1"/>
    <property type="match status" value="1"/>
</dbReference>
<comment type="catalytic activity">
    <reaction evidence="6">
        <text>(S)-dihydroorotate + H2O = N-carbamoyl-L-aspartate + H(+)</text>
        <dbReference type="Rhea" id="RHEA:24296"/>
        <dbReference type="ChEBI" id="CHEBI:15377"/>
        <dbReference type="ChEBI" id="CHEBI:15378"/>
        <dbReference type="ChEBI" id="CHEBI:30864"/>
        <dbReference type="ChEBI" id="CHEBI:32814"/>
        <dbReference type="EC" id="3.5.2.3"/>
    </reaction>
</comment>
<dbReference type="UniPathway" id="UPA00070">
    <property type="reaction ID" value="UER00117"/>
</dbReference>
<feature type="active site" evidence="6">
    <location>
        <position position="310"/>
    </location>
</feature>
<dbReference type="SUPFAM" id="SSF51556">
    <property type="entry name" value="Metallo-dependent hydrolases"/>
    <property type="match status" value="1"/>
</dbReference>
<name>A0A7I9VMU6_9BACT</name>
<evidence type="ECO:0000259" key="7">
    <source>
        <dbReference type="Pfam" id="PF12890"/>
    </source>
</evidence>
<comment type="pathway">
    <text evidence="6">Pyrimidine metabolism; UMP biosynthesis via de novo pathway; (S)-dihydroorotate from bicarbonate: step 3/3.</text>
</comment>
<feature type="binding site" evidence="6">
    <location>
        <position position="155"/>
    </location>
    <ligand>
        <name>Zn(2+)</name>
        <dbReference type="ChEBI" id="CHEBI:29105"/>
        <label>2</label>
    </ligand>
</feature>
<keyword evidence="4 6" id="KW-0378">Hydrolase</keyword>
<dbReference type="GO" id="GO:0008270">
    <property type="term" value="F:zinc ion binding"/>
    <property type="evidence" value="ECO:0007669"/>
    <property type="project" value="UniProtKB-UniRule"/>
</dbReference>
<comment type="similarity">
    <text evidence="2 6">Belongs to the metallo-dependent hydrolases superfamily. DHOase family. Class I DHOase subfamily.</text>
</comment>
<dbReference type="InterPro" id="IPR011059">
    <property type="entry name" value="Metal-dep_hydrolase_composite"/>
</dbReference>
<evidence type="ECO:0000256" key="1">
    <source>
        <dbReference type="ARBA" id="ARBA00002368"/>
    </source>
</evidence>
<accession>A0A7I9VMU6</accession>
<dbReference type="HAMAP" id="MF_00220_B">
    <property type="entry name" value="PyrC_classI_B"/>
    <property type="match status" value="1"/>
</dbReference>
<comment type="caution">
    <text evidence="8">The sequence shown here is derived from an EMBL/GenBank/DDBJ whole genome shotgun (WGS) entry which is preliminary data.</text>
</comment>
<gene>
    <name evidence="6 8" type="primary">pyrC</name>
    <name evidence="8" type="ORF">AMYX_20480</name>
</gene>
<dbReference type="SUPFAM" id="SSF51338">
    <property type="entry name" value="Composite domain of metallo-dependent hydrolases"/>
    <property type="match status" value="1"/>
</dbReference>
<keyword evidence="3 6" id="KW-0479">Metal-binding</keyword>
<feature type="binding site" evidence="6">
    <location>
        <position position="182"/>
    </location>
    <ligand>
        <name>Zn(2+)</name>
        <dbReference type="ChEBI" id="CHEBI:29105"/>
        <label>2</label>
    </ligand>
</feature>
<dbReference type="InterPro" id="IPR024403">
    <property type="entry name" value="DHOase_cat"/>
</dbReference>
<evidence type="ECO:0000256" key="2">
    <source>
        <dbReference type="ARBA" id="ARBA00010286"/>
    </source>
</evidence>
<dbReference type="Gene3D" id="3.20.20.140">
    <property type="entry name" value="Metal-dependent hydrolases"/>
    <property type="match status" value="1"/>
</dbReference>
<keyword evidence="9" id="KW-1185">Reference proteome</keyword>
<keyword evidence="6" id="KW-0862">Zinc</keyword>
<dbReference type="Pfam" id="PF12890">
    <property type="entry name" value="DHOase"/>
    <property type="match status" value="1"/>
</dbReference>
<feature type="binding site" evidence="6">
    <location>
        <position position="63"/>
    </location>
    <ligand>
        <name>Zn(2+)</name>
        <dbReference type="ChEBI" id="CHEBI:29105"/>
        <label>1</label>
    </ligand>
</feature>
<feature type="domain" description="Dihydroorotase catalytic" evidence="7">
    <location>
        <begin position="52"/>
        <end position="238"/>
    </location>
</feature>
<evidence type="ECO:0000313" key="8">
    <source>
        <dbReference type="EMBL" id="GEJ57307.1"/>
    </source>
</evidence>
<evidence type="ECO:0000313" key="9">
    <source>
        <dbReference type="Proteomes" id="UP000503640"/>
    </source>
</evidence>
<proteinExistence type="inferred from homology"/>
<reference evidence="9" key="1">
    <citation type="journal article" date="2020" name="Appl. Environ. Microbiol.">
        <title>Diazotrophic Anaeromyxobacter Isolates from Soils.</title>
        <authorList>
            <person name="Masuda Y."/>
            <person name="Yamanaka H."/>
            <person name="Xu Z.X."/>
            <person name="Shiratori Y."/>
            <person name="Aono T."/>
            <person name="Amachi S."/>
            <person name="Senoo K."/>
            <person name="Itoh H."/>
        </authorList>
    </citation>
    <scope>NUCLEOTIDE SEQUENCE [LARGE SCALE GENOMIC DNA]</scope>
    <source>
        <strain evidence="9">R267</strain>
    </source>
</reference>
<dbReference type="GO" id="GO:0004038">
    <property type="term" value="F:allantoinase activity"/>
    <property type="evidence" value="ECO:0007669"/>
    <property type="project" value="TreeGrafter"/>
</dbReference>
<dbReference type="GO" id="GO:0044205">
    <property type="term" value="P:'de novo' UMP biosynthetic process"/>
    <property type="evidence" value="ECO:0007669"/>
    <property type="project" value="UniProtKB-UniRule"/>
</dbReference>
<dbReference type="InterPro" id="IPR004722">
    <property type="entry name" value="DHOase"/>
</dbReference>
<feature type="binding site" evidence="6">
    <location>
        <position position="314"/>
    </location>
    <ligand>
        <name>substrate</name>
    </ligand>
</feature>
<feature type="binding site" evidence="6">
    <location>
        <position position="65"/>
    </location>
    <ligand>
        <name>Zn(2+)</name>
        <dbReference type="ChEBI" id="CHEBI:29105"/>
        <label>1</label>
    </ligand>
</feature>
<comment type="function">
    <text evidence="1 6">Catalyzes the reversible cyclization of carbamoyl aspartate to dihydroorotate.</text>
</comment>
<feature type="binding site" evidence="6">
    <location>
        <begin position="65"/>
        <end position="67"/>
    </location>
    <ligand>
        <name>substrate</name>
    </ligand>
</feature>
<evidence type="ECO:0000256" key="5">
    <source>
        <dbReference type="ARBA" id="ARBA00022975"/>
    </source>
</evidence>
<comment type="cofactor">
    <cofactor evidence="6">
        <name>Zn(2+)</name>
        <dbReference type="ChEBI" id="CHEBI:29105"/>
    </cofactor>
    <text evidence="6">Binds 2 Zn(2+) ions per subunit.</text>
</comment>
<evidence type="ECO:0000256" key="3">
    <source>
        <dbReference type="ARBA" id="ARBA00022723"/>
    </source>
</evidence>
<dbReference type="PANTHER" id="PTHR43668">
    <property type="entry name" value="ALLANTOINASE"/>
    <property type="match status" value="1"/>
</dbReference>
<feature type="binding site" evidence="6">
    <location>
        <position position="97"/>
    </location>
    <ligand>
        <name>substrate</name>
    </ligand>
</feature>
<dbReference type="InterPro" id="IPR002195">
    <property type="entry name" value="Dihydroorotase_CS"/>
</dbReference>
<dbReference type="NCBIfam" id="TIGR00857">
    <property type="entry name" value="pyrC_multi"/>
    <property type="match status" value="1"/>
</dbReference>
<feature type="binding site" evidence="6">
    <location>
        <position position="155"/>
    </location>
    <ligand>
        <name>Zn(2+)</name>
        <dbReference type="ChEBI" id="CHEBI:29105"/>
        <label>1</label>
    </ligand>
</feature>
<organism evidence="8 9">
    <name type="scientific">Anaeromyxobacter diazotrophicus</name>
    <dbReference type="NCBI Taxonomy" id="2590199"/>
    <lineage>
        <taxon>Bacteria</taxon>
        <taxon>Pseudomonadati</taxon>
        <taxon>Myxococcota</taxon>
        <taxon>Myxococcia</taxon>
        <taxon>Myxococcales</taxon>
        <taxon>Cystobacterineae</taxon>
        <taxon>Anaeromyxobacteraceae</taxon>
        <taxon>Anaeromyxobacter</taxon>
    </lineage>
</organism>
<dbReference type="Proteomes" id="UP000503640">
    <property type="component" value="Unassembled WGS sequence"/>
</dbReference>
<comment type="caution">
    <text evidence="6">Lacks conserved residue(s) required for the propagation of feature annotation.</text>
</comment>
<dbReference type="EMBL" id="BJTG01000004">
    <property type="protein sequence ID" value="GEJ57307.1"/>
    <property type="molecule type" value="Genomic_DNA"/>
</dbReference>
<feature type="binding site" evidence="6">
    <location>
        <position position="310"/>
    </location>
    <ligand>
        <name>Zn(2+)</name>
        <dbReference type="ChEBI" id="CHEBI:29105"/>
        <label>1</label>
    </ligand>
</feature>
<evidence type="ECO:0000256" key="4">
    <source>
        <dbReference type="ARBA" id="ARBA00022801"/>
    </source>
</evidence>
<protein>
    <recommendedName>
        <fullName evidence="6">Dihydroorotase</fullName>
        <shortName evidence="6">DHOase</shortName>
        <ecNumber evidence="6">3.5.2.3</ecNumber>
    </recommendedName>
</protein>
<dbReference type="GO" id="GO:0004151">
    <property type="term" value="F:dihydroorotase activity"/>
    <property type="evidence" value="ECO:0007669"/>
    <property type="project" value="UniProtKB-UniRule"/>
</dbReference>
<dbReference type="EC" id="3.5.2.3" evidence="6"/>
<dbReference type="RefSeq" id="WP_176064768.1">
    <property type="nucleotide sequence ID" value="NZ_BJTG01000004.1"/>
</dbReference>
<dbReference type="CDD" id="cd01317">
    <property type="entry name" value="DHOase_IIa"/>
    <property type="match status" value="1"/>
</dbReference>
<dbReference type="GO" id="GO:0006145">
    <property type="term" value="P:purine nucleobase catabolic process"/>
    <property type="evidence" value="ECO:0007669"/>
    <property type="project" value="TreeGrafter"/>
</dbReference>
<dbReference type="PANTHER" id="PTHR43668:SF2">
    <property type="entry name" value="ALLANTOINASE"/>
    <property type="match status" value="1"/>
</dbReference>
<dbReference type="PROSITE" id="PS00483">
    <property type="entry name" value="DIHYDROOROTASE_2"/>
    <property type="match status" value="1"/>
</dbReference>
<dbReference type="AlphaFoldDB" id="A0A7I9VMU6"/>
<keyword evidence="5 6" id="KW-0665">Pyrimidine biosynthesis</keyword>
<evidence type="ECO:0000256" key="6">
    <source>
        <dbReference type="HAMAP-Rule" id="MF_00220"/>
    </source>
</evidence>
<dbReference type="PROSITE" id="PS00482">
    <property type="entry name" value="DIHYDROOROTASE_1"/>
    <property type="match status" value="1"/>
</dbReference>
<dbReference type="InterPro" id="IPR032466">
    <property type="entry name" value="Metal_Hydrolase"/>
</dbReference>
<dbReference type="GO" id="GO:0005737">
    <property type="term" value="C:cytoplasm"/>
    <property type="evidence" value="ECO:0007669"/>
    <property type="project" value="TreeGrafter"/>
</dbReference>
<feature type="binding site" evidence="6">
    <location>
        <position position="235"/>
    </location>
    <ligand>
        <name>Zn(2+)</name>
        <dbReference type="ChEBI" id="CHEBI:29105"/>
        <label>2</label>
    </ligand>
</feature>